<keyword evidence="3" id="KW-1185">Reference proteome</keyword>
<comment type="caution">
    <text evidence="2">The sequence shown here is derived from an EMBL/GenBank/DDBJ whole genome shotgun (WGS) entry which is preliminary data.</text>
</comment>
<organism evidence="2 3">
    <name type="scientific">Nocardia stercoris</name>
    <dbReference type="NCBI Taxonomy" id="2483361"/>
    <lineage>
        <taxon>Bacteria</taxon>
        <taxon>Bacillati</taxon>
        <taxon>Actinomycetota</taxon>
        <taxon>Actinomycetes</taxon>
        <taxon>Mycobacteriales</taxon>
        <taxon>Nocardiaceae</taxon>
        <taxon>Nocardia</taxon>
    </lineage>
</organism>
<dbReference type="RefSeq" id="WP_122186846.1">
    <property type="nucleotide sequence ID" value="NZ_RFFH01000001.1"/>
</dbReference>
<evidence type="ECO:0000259" key="1">
    <source>
        <dbReference type="Pfam" id="PF10056"/>
    </source>
</evidence>
<dbReference type="OrthoDB" id="128600at2"/>
<dbReference type="InterPro" id="IPR018744">
    <property type="entry name" value="DUF2293"/>
</dbReference>
<evidence type="ECO:0000313" key="3">
    <source>
        <dbReference type="Proteomes" id="UP000279275"/>
    </source>
</evidence>
<dbReference type="Proteomes" id="UP000279275">
    <property type="component" value="Unassembled WGS sequence"/>
</dbReference>
<dbReference type="PANTHER" id="PTHR38113:SF2">
    <property type="entry name" value="DUF2293 DOMAIN-CONTAINING PROTEIN"/>
    <property type="match status" value="1"/>
</dbReference>
<sequence>MAKLRTRVVEAAEAALAQRKYVAAVEVFTRLGWLRAAQVDRWRQGQVATLVELAAVEEPRLRDVVTLLADWARERGLTPGDATYVTAGRDQEPLRFTASGDDAAFRTHWLSGELSDAARRRLVDRQNKAPDLQVVVAEEPWRCAECRDTGPYFIMSATGAQCLTCADLDHLVLLPAGDAALSRRAKKESTLAALVVRHNRRRKRYERTGILIEEAALDRAEAQCLADEDARARRRDRDRVRRADQDVEFCARMAAEIRRLFPHCPPERAQAIAEHAALRGSGRVGRTAAAKVLDTEAVTLAVIASIRHLDTEYDRLLMRGVPRMDARAAIRDTLDRVLESWRA</sequence>
<dbReference type="PANTHER" id="PTHR38113">
    <property type="match status" value="1"/>
</dbReference>
<dbReference type="EMBL" id="RFFH01000001">
    <property type="protein sequence ID" value="RMI35877.1"/>
    <property type="molecule type" value="Genomic_DNA"/>
</dbReference>
<evidence type="ECO:0000313" key="2">
    <source>
        <dbReference type="EMBL" id="RMI35877.1"/>
    </source>
</evidence>
<feature type="domain" description="DUF2293" evidence="1">
    <location>
        <begin position="256"/>
        <end position="342"/>
    </location>
</feature>
<name>A0A3M2LEA2_9NOCA</name>
<protein>
    <submittedName>
        <fullName evidence="2">DUF2293 domain-containing protein</fullName>
    </submittedName>
</protein>
<proteinExistence type="predicted"/>
<dbReference type="AlphaFoldDB" id="A0A3M2LEA2"/>
<accession>A0A3M2LEA2</accession>
<dbReference type="Pfam" id="PF10056">
    <property type="entry name" value="DUF2293"/>
    <property type="match status" value="1"/>
</dbReference>
<gene>
    <name evidence="2" type="ORF">EBN03_05390</name>
</gene>
<reference evidence="2 3" key="1">
    <citation type="submission" date="2018-10" db="EMBL/GenBank/DDBJ databases">
        <title>Isolation from cow dung.</title>
        <authorList>
            <person name="Ling L."/>
        </authorList>
    </citation>
    <scope>NUCLEOTIDE SEQUENCE [LARGE SCALE GENOMIC DNA]</scope>
    <source>
        <strain evidence="2 3">NEAU-LL90</strain>
    </source>
</reference>